<accession>A0A917B0C6</accession>
<dbReference type="Pfam" id="PF00534">
    <property type="entry name" value="Glycos_transf_1"/>
    <property type="match status" value="1"/>
</dbReference>
<name>A0A917B0C6_9MICO</name>
<gene>
    <name evidence="3" type="ORF">GCM10011399_05060</name>
</gene>
<dbReference type="CDD" id="cd03809">
    <property type="entry name" value="GT4_MtfB-like"/>
    <property type="match status" value="1"/>
</dbReference>
<keyword evidence="1" id="KW-0808">Transferase</keyword>
<evidence type="ECO:0000313" key="4">
    <source>
        <dbReference type="Proteomes" id="UP000598775"/>
    </source>
</evidence>
<evidence type="ECO:0000259" key="2">
    <source>
        <dbReference type="Pfam" id="PF00534"/>
    </source>
</evidence>
<dbReference type="GO" id="GO:0009103">
    <property type="term" value="P:lipopolysaccharide biosynthetic process"/>
    <property type="evidence" value="ECO:0007669"/>
    <property type="project" value="TreeGrafter"/>
</dbReference>
<feature type="domain" description="Glycosyl transferase family 1" evidence="2">
    <location>
        <begin position="343"/>
        <end position="501"/>
    </location>
</feature>
<comment type="caution">
    <text evidence="3">The sequence shown here is derived from an EMBL/GenBank/DDBJ whole genome shotgun (WGS) entry which is preliminary data.</text>
</comment>
<organism evidence="3 4">
    <name type="scientific">Subtercola lobariae</name>
    <dbReference type="NCBI Taxonomy" id="1588641"/>
    <lineage>
        <taxon>Bacteria</taxon>
        <taxon>Bacillati</taxon>
        <taxon>Actinomycetota</taxon>
        <taxon>Actinomycetes</taxon>
        <taxon>Micrococcales</taxon>
        <taxon>Microbacteriaceae</taxon>
        <taxon>Subtercola</taxon>
    </lineage>
</organism>
<sequence>MAESRALQHDPAPLLAPLTARLNVMAPYFLGESAPTVDDSGAGALAGQIARTAFAASDRFDTKRRDHLVWLMIVTFTAVYPTQDEHRAVRRALGLAREGSELDALLGSLEPIIRRSYQLNDELEPVRGGVIIDADFTGRSDHNTGVQRVLRETASRWDRDHELTLVCWNDSGTGMRYLVGHEVSRVTDWAARSAMPDNERFARDRLNEDARVASNRTVVVPVRCVIVEVEVSQVAVAAPLAALAAVSGSDVVMVGHDTIPVVSAESQETAEIERFARYLTVVKNASRIAGVSASAAAEFAGFVSAVSAQGITGPEVLTVPLAMNAPERSSEEAGAVKAQTAGAAPLVLVVGSQEPRKNHESILFAAQQLASAGHRFRLRFIGGGSAATMHHFDAKVRLARHAGADVEVLRGASDRVLLESYEEARFTIFPSLHEGFGLPVAESLSLGTPVITSDHGSLAEAAAGGGCLTVDARDDEALRVAMLSLLTDEDLYQRLRTEAIERSFRSWNDYAADLWQGLVAPSRASVLAGSIEEATGVRSLAEADNTASGAGTAAQHVLEQWWADATEEVRLQEIRRNSLVGKVSRIVPLAKFFVVRSREMGVVPASQAAYRIVRRRIAKG</sequence>
<dbReference type="GO" id="GO:0016757">
    <property type="term" value="F:glycosyltransferase activity"/>
    <property type="evidence" value="ECO:0007669"/>
    <property type="project" value="InterPro"/>
</dbReference>
<dbReference type="SUPFAM" id="SSF53756">
    <property type="entry name" value="UDP-Glycosyltransferase/glycogen phosphorylase"/>
    <property type="match status" value="1"/>
</dbReference>
<reference evidence="3 4" key="1">
    <citation type="journal article" date="2014" name="Int. J. Syst. Evol. Microbiol.">
        <title>Complete genome sequence of Corynebacterium casei LMG S-19264T (=DSM 44701T), isolated from a smear-ripened cheese.</title>
        <authorList>
            <consortium name="US DOE Joint Genome Institute (JGI-PGF)"/>
            <person name="Walter F."/>
            <person name="Albersmeier A."/>
            <person name="Kalinowski J."/>
            <person name="Ruckert C."/>
        </authorList>
    </citation>
    <scope>NUCLEOTIDE SEQUENCE [LARGE SCALE GENOMIC DNA]</scope>
    <source>
        <strain evidence="3 4">CGMCC 1.12976</strain>
    </source>
</reference>
<protein>
    <recommendedName>
        <fullName evidence="2">Glycosyl transferase family 1 domain-containing protein</fullName>
    </recommendedName>
</protein>
<evidence type="ECO:0000256" key="1">
    <source>
        <dbReference type="ARBA" id="ARBA00022679"/>
    </source>
</evidence>
<dbReference type="EMBL" id="BMGP01000001">
    <property type="protein sequence ID" value="GGF14181.1"/>
    <property type="molecule type" value="Genomic_DNA"/>
</dbReference>
<dbReference type="RefSeq" id="WP_188673146.1">
    <property type="nucleotide sequence ID" value="NZ_BMGP01000001.1"/>
</dbReference>
<proteinExistence type="predicted"/>
<dbReference type="PANTHER" id="PTHR46401">
    <property type="entry name" value="GLYCOSYLTRANSFERASE WBBK-RELATED"/>
    <property type="match status" value="1"/>
</dbReference>
<dbReference type="Proteomes" id="UP000598775">
    <property type="component" value="Unassembled WGS sequence"/>
</dbReference>
<keyword evidence="4" id="KW-1185">Reference proteome</keyword>
<dbReference type="AlphaFoldDB" id="A0A917B0C6"/>
<dbReference type="Gene3D" id="3.40.50.2000">
    <property type="entry name" value="Glycogen Phosphorylase B"/>
    <property type="match status" value="1"/>
</dbReference>
<dbReference type="InterPro" id="IPR001296">
    <property type="entry name" value="Glyco_trans_1"/>
</dbReference>
<dbReference type="PANTHER" id="PTHR46401:SF2">
    <property type="entry name" value="GLYCOSYLTRANSFERASE WBBK-RELATED"/>
    <property type="match status" value="1"/>
</dbReference>
<evidence type="ECO:0000313" key="3">
    <source>
        <dbReference type="EMBL" id="GGF14181.1"/>
    </source>
</evidence>